<feature type="non-terminal residue" evidence="2">
    <location>
        <position position="920"/>
    </location>
</feature>
<dbReference type="OrthoDB" id="2793259at2759"/>
<gene>
    <name evidence="2" type="ORF">PHLGIDRAFT_54534</name>
</gene>
<dbReference type="InterPro" id="IPR040521">
    <property type="entry name" value="KDZ"/>
</dbReference>
<dbReference type="InterPro" id="IPR041457">
    <property type="entry name" value="CxC2_KDZ-assoc"/>
</dbReference>
<organism evidence="2 3">
    <name type="scientific">Phlebiopsis gigantea (strain 11061_1 CR5-6)</name>
    <name type="common">White-rot fungus</name>
    <name type="synonym">Peniophora gigantea</name>
    <dbReference type="NCBI Taxonomy" id="745531"/>
    <lineage>
        <taxon>Eukaryota</taxon>
        <taxon>Fungi</taxon>
        <taxon>Dikarya</taxon>
        <taxon>Basidiomycota</taxon>
        <taxon>Agaricomycotina</taxon>
        <taxon>Agaricomycetes</taxon>
        <taxon>Polyporales</taxon>
        <taxon>Phanerochaetaceae</taxon>
        <taxon>Phlebiopsis</taxon>
    </lineage>
</organism>
<name>A0A0C3P9K3_PHLG1</name>
<feature type="non-terminal residue" evidence="2">
    <location>
        <position position="1"/>
    </location>
</feature>
<accession>A0A0C3P9K3</accession>
<evidence type="ECO:0000313" key="2">
    <source>
        <dbReference type="EMBL" id="KIP01353.1"/>
    </source>
</evidence>
<dbReference type="Proteomes" id="UP000053257">
    <property type="component" value="Unassembled WGS sequence"/>
</dbReference>
<dbReference type="PANTHER" id="PTHR33096:SF1">
    <property type="entry name" value="CXC1-LIKE CYSTEINE CLUSTER ASSOCIATED WITH KDZ TRANSPOSASES DOMAIN-CONTAINING PROTEIN"/>
    <property type="match status" value="1"/>
</dbReference>
<dbReference type="PANTHER" id="PTHR33096">
    <property type="entry name" value="CXC2 DOMAIN-CONTAINING PROTEIN"/>
    <property type="match status" value="1"/>
</dbReference>
<keyword evidence="3" id="KW-1185">Reference proteome</keyword>
<protein>
    <recommendedName>
        <fullName evidence="1">CxC2-like cysteine cluster KDZ transposase-associated domain-containing protein</fullName>
    </recommendedName>
</protein>
<evidence type="ECO:0000313" key="3">
    <source>
        <dbReference type="Proteomes" id="UP000053257"/>
    </source>
</evidence>
<dbReference type="STRING" id="745531.A0A0C3P9K3"/>
<dbReference type="AlphaFoldDB" id="A0A0C3P9K3"/>
<evidence type="ECO:0000259" key="1">
    <source>
        <dbReference type="Pfam" id="PF18803"/>
    </source>
</evidence>
<dbReference type="Pfam" id="PF18758">
    <property type="entry name" value="KDZ"/>
    <property type="match status" value="1"/>
</dbReference>
<dbReference type="HOGENOM" id="CLU_003703_13_0_1"/>
<reference evidence="2 3" key="1">
    <citation type="journal article" date="2014" name="PLoS Genet.">
        <title>Analysis of the Phlebiopsis gigantea genome, transcriptome and secretome provides insight into its pioneer colonization strategies of wood.</title>
        <authorList>
            <person name="Hori C."/>
            <person name="Ishida T."/>
            <person name="Igarashi K."/>
            <person name="Samejima M."/>
            <person name="Suzuki H."/>
            <person name="Master E."/>
            <person name="Ferreira P."/>
            <person name="Ruiz-Duenas F.J."/>
            <person name="Held B."/>
            <person name="Canessa P."/>
            <person name="Larrondo L.F."/>
            <person name="Schmoll M."/>
            <person name="Druzhinina I.S."/>
            <person name="Kubicek C.P."/>
            <person name="Gaskell J.A."/>
            <person name="Kersten P."/>
            <person name="St John F."/>
            <person name="Glasner J."/>
            <person name="Sabat G."/>
            <person name="Splinter BonDurant S."/>
            <person name="Syed K."/>
            <person name="Yadav J."/>
            <person name="Mgbeahuruike A.C."/>
            <person name="Kovalchuk A."/>
            <person name="Asiegbu F.O."/>
            <person name="Lackner G."/>
            <person name="Hoffmeister D."/>
            <person name="Rencoret J."/>
            <person name="Gutierrez A."/>
            <person name="Sun H."/>
            <person name="Lindquist E."/>
            <person name="Barry K."/>
            <person name="Riley R."/>
            <person name="Grigoriev I.V."/>
            <person name="Henrissat B."/>
            <person name="Kues U."/>
            <person name="Berka R.M."/>
            <person name="Martinez A.T."/>
            <person name="Covert S.F."/>
            <person name="Blanchette R.A."/>
            <person name="Cullen D."/>
        </authorList>
    </citation>
    <scope>NUCLEOTIDE SEQUENCE [LARGE SCALE GENOMIC DNA]</scope>
    <source>
        <strain evidence="2 3">11061_1 CR5-6</strain>
    </source>
</reference>
<sequence>RDEYLDELVRSEGRGLNTSDTCRVCTITKQTLYRCKDCFAPGLICARCMVAAHANTPFHRPRKWNGAYFEFVSLADLGLRIQLGHLDGSHCALPMPARKKMVVIDLNGIHSTSIDFCGCDHSAVAGNVRQQFLRHQLYPATDQSPMTCVTFRCLDAAHLQSVQAKVGVYDIYMSLERLTDNTGLVDIRDCYKAFLRVMRQWKHLKMLKRAGRGHDSTGVLGTQQGELAVQCPACPWPGINIPDNWKTVSDDLKYMYMRFVMLDGCFRIKRYKVSSEEKDPIIDDGWAFFVEDSPYKEQLKKYVSQKAMSTCTGLAALDHADTKFSAGYDATGVVACSDARHEFMLPNGIGSLQVGERFINVDWIFCSAVRHFPDVPLSILYDIVCQWALHAQARIDTFPAHLRVELPPISLLRYAIPKLHWHGHKREGHSIYSLNWTPSKGRTDGEGNERRWWDIQPIVASTKMMGPGSHHSSLNDQWNYANHRKLVGLVKLLIRKWHDASVNAAEQTADFEAHSTSVESARRAGWLAWIQRWEKDPTKEKDPYVNEEAAPSVADIQRQLAKEEEEAVCTGRKHALHDVGAPEFISLGLDLEEQQRQLQQLSQKDSLSNQAKILNTRAALLRRVNNWRKVQAVYMPNVQQRLADASPSMDTPDSPPEMSARQVLVESTSLYLPSDLLKLERNDRVVDQNNPEDTELRLREGQCTDALQGLRTRLYMRSRLLQYKKLNVRHQAPNVRARNTLSAVEGKIELLVAKYRFARDALQSLVGTAALWQERYGSRFLALRKEDVRALEDDDPATERRKRKMQRKGNEAISEGRRLVSWIWKGADAGATKDLDASVRVEWMKARARMLRWNEELALIPEEIRRTIEYFEWHARWWEQRGALRTDVSNELREGLAAYAARQAIFQRSMADRANALWKK</sequence>
<proteinExistence type="predicted"/>
<dbReference type="Pfam" id="PF18803">
    <property type="entry name" value="CxC2"/>
    <property type="match status" value="1"/>
</dbReference>
<dbReference type="EMBL" id="KN840812">
    <property type="protein sequence ID" value="KIP01353.1"/>
    <property type="molecule type" value="Genomic_DNA"/>
</dbReference>
<feature type="domain" description="CxC2-like cysteine cluster KDZ transposase-associated" evidence="1">
    <location>
        <begin position="74"/>
        <end position="183"/>
    </location>
</feature>